<dbReference type="EMBL" id="CAMGYJ010000008">
    <property type="protein sequence ID" value="CAI0465567.1"/>
    <property type="molecule type" value="Genomic_DNA"/>
</dbReference>
<comment type="caution">
    <text evidence="2">The sequence shown here is derived from an EMBL/GenBank/DDBJ whole genome shotgun (WGS) entry which is preliminary data.</text>
</comment>
<dbReference type="CDD" id="cd06222">
    <property type="entry name" value="RNase_H_like"/>
    <property type="match status" value="1"/>
</dbReference>
<protein>
    <recommendedName>
        <fullName evidence="1">RNase H type-1 domain-containing protein</fullName>
    </recommendedName>
</protein>
<dbReference type="AlphaFoldDB" id="A0AAV0P4U7"/>
<evidence type="ECO:0000313" key="2">
    <source>
        <dbReference type="EMBL" id="CAI0465567.1"/>
    </source>
</evidence>
<sequence>MRGSDGRFIRAFTVNLGGGSITRAELAGIVYGLDLAWEQGARKVLLQTDSITAKTLIDNATEQHMHFTQVTEIRRRLHRGWTVRIDHVFREANFAADHLASIGHSKPIGVHVMDRPCTSLLYWLYFDRVGSETPRFIRMQ</sequence>
<evidence type="ECO:0000259" key="1">
    <source>
        <dbReference type="Pfam" id="PF13456"/>
    </source>
</evidence>
<dbReference type="SUPFAM" id="SSF53098">
    <property type="entry name" value="Ribonuclease H-like"/>
    <property type="match status" value="1"/>
</dbReference>
<dbReference type="Proteomes" id="UP001154282">
    <property type="component" value="Unassembled WGS sequence"/>
</dbReference>
<dbReference type="Gene3D" id="3.30.420.10">
    <property type="entry name" value="Ribonuclease H-like superfamily/Ribonuclease H"/>
    <property type="match status" value="1"/>
</dbReference>
<feature type="domain" description="RNase H type-1" evidence="1">
    <location>
        <begin position="2"/>
        <end position="101"/>
    </location>
</feature>
<dbReference type="InterPro" id="IPR002156">
    <property type="entry name" value="RNaseH_domain"/>
</dbReference>
<reference evidence="2" key="1">
    <citation type="submission" date="2022-08" db="EMBL/GenBank/DDBJ databases">
        <authorList>
            <person name="Gutierrez-Valencia J."/>
        </authorList>
    </citation>
    <scope>NUCLEOTIDE SEQUENCE</scope>
</reference>
<dbReference type="GO" id="GO:0003676">
    <property type="term" value="F:nucleic acid binding"/>
    <property type="evidence" value="ECO:0007669"/>
    <property type="project" value="InterPro"/>
</dbReference>
<dbReference type="Pfam" id="PF13456">
    <property type="entry name" value="RVT_3"/>
    <property type="match status" value="1"/>
</dbReference>
<accession>A0AAV0P4U7</accession>
<name>A0AAV0P4U7_9ROSI</name>
<evidence type="ECO:0000313" key="3">
    <source>
        <dbReference type="Proteomes" id="UP001154282"/>
    </source>
</evidence>
<dbReference type="GO" id="GO:0004523">
    <property type="term" value="F:RNA-DNA hybrid ribonuclease activity"/>
    <property type="evidence" value="ECO:0007669"/>
    <property type="project" value="InterPro"/>
</dbReference>
<organism evidence="2 3">
    <name type="scientific">Linum tenue</name>
    <dbReference type="NCBI Taxonomy" id="586396"/>
    <lineage>
        <taxon>Eukaryota</taxon>
        <taxon>Viridiplantae</taxon>
        <taxon>Streptophyta</taxon>
        <taxon>Embryophyta</taxon>
        <taxon>Tracheophyta</taxon>
        <taxon>Spermatophyta</taxon>
        <taxon>Magnoliopsida</taxon>
        <taxon>eudicotyledons</taxon>
        <taxon>Gunneridae</taxon>
        <taxon>Pentapetalae</taxon>
        <taxon>rosids</taxon>
        <taxon>fabids</taxon>
        <taxon>Malpighiales</taxon>
        <taxon>Linaceae</taxon>
        <taxon>Linum</taxon>
    </lineage>
</organism>
<dbReference type="PANTHER" id="PTHR47723:SF13">
    <property type="entry name" value="PUTATIVE-RELATED"/>
    <property type="match status" value="1"/>
</dbReference>
<dbReference type="InterPro" id="IPR036397">
    <property type="entry name" value="RNaseH_sf"/>
</dbReference>
<dbReference type="PANTHER" id="PTHR47723">
    <property type="entry name" value="OS05G0353850 PROTEIN"/>
    <property type="match status" value="1"/>
</dbReference>
<proteinExistence type="predicted"/>
<gene>
    <name evidence="2" type="ORF">LITE_LOCUS36666</name>
</gene>
<dbReference type="InterPro" id="IPR053151">
    <property type="entry name" value="RNase_H-like"/>
</dbReference>
<dbReference type="InterPro" id="IPR044730">
    <property type="entry name" value="RNase_H-like_dom_plant"/>
</dbReference>
<keyword evidence="3" id="KW-1185">Reference proteome</keyword>
<dbReference type="InterPro" id="IPR012337">
    <property type="entry name" value="RNaseH-like_sf"/>
</dbReference>